<dbReference type="PROSITE" id="PS50011">
    <property type="entry name" value="PROTEIN_KINASE_DOM"/>
    <property type="match status" value="1"/>
</dbReference>
<evidence type="ECO:0000313" key="14">
    <source>
        <dbReference type="Proteomes" id="UP001152607"/>
    </source>
</evidence>
<feature type="domain" description="Protein kinase" evidence="12">
    <location>
        <begin position="69"/>
        <end position="361"/>
    </location>
</feature>
<evidence type="ECO:0000256" key="7">
    <source>
        <dbReference type="ARBA" id="ARBA00047811"/>
    </source>
</evidence>
<dbReference type="GO" id="GO:0005524">
    <property type="term" value="F:ATP binding"/>
    <property type="evidence" value="ECO:0007669"/>
    <property type="project" value="UniProtKB-UniRule"/>
</dbReference>
<dbReference type="PROSITE" id="PS00107">
    <property type="entry name" value="PROTEIN_KINASE_ATP"/>
    <property type="match status" value="1"/>
</dbReference>
<evidence type="ECO:0000256" key="4">
    <source>
        <dbReference type="ARBA" id="ARBA00022741"/>
    </source>
</evidence>
<evidence type="ECO:0000313" key="13">
    <source>
        <dbReference type="EMBL" id="CAI6341494.1"/>
    </source>
</evidence>
<dbReference type="GO" id="GO:0045944">
    <property type="term" value="P:positive regulation of transcription by RNA polymerase II"/>
    <property type="evidence" value="ECO:0007669"/>
    <property type="project" value="TreeGrafter"/>
</dbReference>
<dbReference type="Gene3D" id="3.30.200.20">
    <property type="entry name" value="Phosphorylase Kinase, domain 1"/>
    <property type="match status" value="1"/>
</dbReference>
<feature type="binding site" evidence="9">
    <location>
        <position position="100"/>
    </location>
    <ligand>
        <name>ATP</name>
        <dbReference type="ChEBI" id="CHEBI:30616"/>
    </ligand>
</feature>
<dbReference type="EMBL" id="CAOQHR010000012">
    <property type="protein sequence ID" value="CAI6341494.1"/>
    <property type="molecule type" value="Genomic_DNA"/>
</dbReference>
<evidence type="ECO:0000256" key="8">
    <source>
        <dbReference type="ARBA" id="ARBA00048367"/>
    </source>
</evidence>
<dbReference type="InterPro" id="IPR050108">
    <property type="entry name" value="CDK"/>
</dbReference>
<comment type="catalytic activity">
    <reaction evidence="8">
        <text>L-seryl-[protein] + ATP = O-phospho-L-seryl-[protein] + ADP + H(+)</text>
        <dbReference type="Rhea" id="RHEA:17989"/>
        <dbReference type="Rhea" id="RHEA-COMP:9863"/>
        <dbReference type="Rhea" id="RHEA-COMP:11604"/>
        <dbReference type="ChEBI" id="CHEBI:15378"/>
        <dbReference type="ChEBI" id="CHEBI:29999"/>
        <dbReference type="ChEBI" id="CHEBI:30616"/>
        <dbReference type="ChEBI" id="CHEBI:83421"/>
        <dbReference type="ChEBI" id="CHEBI:456216"/>
        <dbReference type="EC" id="2.7.11.22"/>
    </reaction>
</comment>
<dbReference type="GO" id="GO:0005737">
    <property type="term" value="C:cytoplasm"/>
    <property type="evidence" value="ECO:0007669"/>
    <property type="project" value="TreeGrafter"/>
</dbReference>
<protein>
    <recommendedName>
        <fullName evidence="12">Protein kinase domain-containing protein</fullName>
    </recommendedName>
</protein>
<comment type="similarity">
    <text evidence="1">Belongs to the protein kinase superfamily. CMGC Ser/Thr protein kinase family. CDC2/CDKX subfamily.</text>
</comment>
<feature type="region of interest" description="Disordered" evidence="11">
    <location>
        <begin position="361"/>
        <end position="411"/>
    </location>
</feature>
<reference evidence="13" key="1">
    <citation type="submission" date="2023-01" db="EMBL/GenBank/DDBJ databases">
        <authorList>
            <person name="Van Ghelder C."/>
            <person name="Rancurel C."/>
        </authorList>
    </citation>
    <scope>NUCLEOTIDE SEQUENCE</scope>
    <source>
        <strain evidence="13">CNCM I-4278</strain>
    </source>
</reference>
<comment type="catalytic activity">
    <reaction evidence="7">
        <text>L-threonyl-[protein] + ATP = O-phospho-L-threonyl-[protein] + ADP + H(+)</text>
        <dbReference type="Rhea" id="RHEA:46608"/>
        <dbReference type="Rhea" id="RHEA-COMP:11060"/>
        <dbReference type="Rhea" id="RHEA-COMP:11605"/>
        <dbReference type="ChEBI" id="CHEBI:15378"/>
        <dbReference type="ChEBI" id="CHEBI:30013"/>
        <dbReference type="ChEBI" id="CHEBI:30616"/>
        <dbReference type="ChEBI" id="CHEBI:61977"/>
        <dbReference type="ChEBI" id="CHEBI:456216"/>
        <dbReference type="EC" id="2.7.11.22"/>
    </reaction>
</comment>
<dbReference type="GO" id="GO:0070985">
    <property type="term" value="C:transcription factor TFIIK complex"/>
    <property type="evidence" value="ECO:0007669"/>
    <property type="project" value="TreeGrafter"/>
</dbReference>
<evidence type="ECO:0000256" key="1">
    <source>
        <dbReference type="ARBA" id="ARBA00006485"/>
    </source>
</evidence>
<sequence length="411" mass="45852">MGVSPAVSPHLAVPGAKAPPNASVKAKTLAILNNSRSIPTPDGLSRATTPGDGTADLAEMMNNDVREQFVSGARLGEGTYAIVYRGHFRHDPSKLVAIKKMKVNVDYRDGITMDSYREMKYLQELTTHPNIIRLHAVFTSKDQNINLVLEHLPKGDLEGLWKDSKTSYTREDIKAWSAMLCQAVWFCHENHVLHRDIKGNNVLIAADNTLKLADFGLARSFSEPGRPMTCNVITRFYRPPELLLGASHYGGCVDVWSTACVIAELATRAFFLPSETDLQQLTVITDLFGIPTEADWPGISKLRHWEVSFKGAAPKRPQPLSHWRQRLPLMGDDGIDLLRAMMTMDPAKRLNARDVLKHPYWTNLPRPTKKENLPQQGGNPEKKMGEDLKRRGGEVETGRTDKVARKLNFGA</sequence>
<organism evidence="13 14">
    <name type="scientific">Periconia digitata</name>
    <dbReference type="NCBI Taxonomy" id="1303443"/>
    <lineage>
        <taxon>Eukaryota</taxon>
        <taxon>Fungi</taxon>
        <taxon>Dikarya</taxon>
        <taxon>Ascomycota</taxon>
        <taxon>Pezizomycotina</taxon>
        <taxon>Dothideomycetes</taxon>
        <taxon>Pleosporomycetidae</taxon>
        <taxon>Pleosporales</taxon>
        <taxon>Massarineae</taxon>
        <taxon>Periconiaceae</taxon>
        <taxon>Periconia</taxon>
    </lineage>
</organism>
<dbReference type="OrthoDB" id="1732493at2759"/>
<evidence type="ECO:0000256" key="6">
    <source>
        <dbReference type="ARBA" id="ARBA00022840"/>
    </source>
</evidence>
<dbReference type="PANTHER" id="PTHR24056:SF0">
    <property type="entry name" value="CYCLIN-DEPENDENT KINASE 7"/>
    <property type="match status" value="1"/>
</dbReference>
<dbReference type="SUPFAM" id="SSF56112">
    <property type="entry name" value="Protein kinase-like (PK-like)"/>
    <property type="match status" value="1"/>
</dbReference>
<gene>
    <name evidence="13" type="ORF">PDIGIT_LOCUS14691</name>
</gene>
<keyword evidence="2 10" id="KW-0723">Serine/threonine-protein kinase</keyword>
<dbReference type="FunFam" id="1.10.510.10:FF:000624">
    <property type="entry name" value="Mitogen-activated protein kinase"/>
    <property type="match status" value="1"/>
</dbReference>
<dbReference type="PANTHER" id="PTHR24056">
    <property type="entry name" value="CELL DIVISION PROTEIN KINASE"/>
    <property type="match status" value="1"/>
</dbReference>
<dbReference type="InterPro" id="IPR008271">
    <property type="entry name" value="Ser/Thr_kinase_AS"/>
</dbReference>
<keyword evidence="5" id="KW-0418">Kinase</keyword>
<evidence type="ECO:0000256" key="2">
    <source>
        <dbReference type="ARBA" id="ARBA00022527"/>
    </source>
</evidence>
<dbReference type="PROSITE" id="PS00108">
    <property type="entry name" value="PROTEIN_KINASE_ST"/>
    <property type="match status" value="1"/>
</dbReference>
<dbReference type="SMART" id="SM00220">
    <property type="entry name" value="S_TKc"/>
    <property type="match status" value="1"/>
</dbReference>
<evidence type="ECO:0000256" key="10">
    <source>
        <dbReference type="RuleBase" id="RU000304"/>
    </source>
</evidence>
<dbReference type="GO" id="GO:0004693">
    <property type="term" value="F:cyclin-dependent protein serine/threonine kinase activity"/>
    <property type="evidence" value="ECO:0007669"/>
    <property type="project" value="UniProtKB-EC"/>
</dbReference>
<evidence type="ECO:0000256" key="11">
    <source>
        <dbReference type="SAM" id="MobiDB-lite"/>
    </source>
</evidence>
<name>A0A9W4XRF5_9PLEO</name>
<evidence type="ECO:0000256" key="5">
    <source>
        <dbReference type="ARBA" id="ARBA00022777"/>
    </source>
</evidence>
<evidence type="ECO:0000256" key="9">
    <source>
        <dbReference type="PROSITE-ProRule" id="PRU10141"/>
    </source>
</evidence>
<keyword evidence="6 9" id="KW-0067">ATP-binding</keyword>
<proteinExistence type="inferred from homology"/>
<dbReference type="AlphaFoldDB" id="A0A9W4XRF5"/>
<accession>A0A9W4XRF5</accession>
<keyword evidence="14" id="KW-1185">Reference proteome</keyword>
<dbReference type="Pfam" id="PF00069">
    <property type="entry name" value="Pkinase"/>
    <property type="match status" value="1"/>
</dbReference>
<evidence type="ECO:0000256" key="3">
    <source>
        <dbReference type="ARBA" id="ARBA00022679"/>
    </source>
</evidence>
<dbReference type="Proteomes" id="UP001152607">
    <property type="component" value="Unassembled WGS sequence"/>
</dbReference>
<dbReference type="InterPro" id="IPR017441">
    <property type="entry name" value="Protein_kinase_ATP_BS"/>
</dbReference>
<dbReference type="GO" id="GO:0008353">
    <property type="term" value="F:RNA polymerase II CTD heptapeptide repeat kinase activity"/>
    <property type="evidence" value="ECO:0007669"/>
    <property type="project" value="TreeGrafter"/>
</dbReference>
<evidence type="ECO:0000259" key="12">
    <source>
        <dbReference type="PROSITE" id="PS50011"/>
    </source>
</evidence>
<dbReference type="InterPro" id="IPR011009">
    <property type="entry name" value="Kinase-like_dom_sf"/>
</dbReference>
<dbReference type="Gene3D" id="1.10.510.10">
    <property type="entry name" value="Transferase(Phosphotransferase) domain 1"/>
    <property type="match status" value="1"/>
</dbReference>
<keyword evidence="3" id="KW-0808">Transferase</keyword>
<dbReference type="InterPro" id="IPR000719">
    <property type="entry name" value="Prot_kinase_dom"/>
</dbReference>
<comment type="caution">
    <text evidence="13">The sequence shown here is derived from an EMBL/GenBank/DDBJ whole genome shotgun (WGS) entry which is preliminary data.</text>
</comment>
<feature type="compositionally biased region" description="Basic and acidic residues" evidence="11">
    <location>
        <begin position="380"/>
        <end position="404"/>
    </location>
</feature>
<keyword evidence="4 9" id="KW-0547">Nucleotide-binding</keyword>